<reference evidence="1" key="2">
    <citation type="journal article" date="2020" name="Nat. Commun.">
        <title>Large-scale genome sequencing of mycorrhizal fungi provides insights into the early evolution of symbiotic traits.</title>
        <authorList>
            <person name="Miyauchi S."/>
            <person name="Kiss E."/>
            <person name="Kuo A."/>
            <person name="Drula E."/>
            <person name="Kohler A."/>
            <person name="Sanchez-Garcia M."/>
            <person name="Morin E."/>
            <person name="Andreopoulos B."/>
            <person name="Barry K.W."/>
            <person name="Bonito G."/>
            <person name="Buee M."/>
            <person name="Carver A."/>
            <person name="Chen C."/>
            <person name="Cichocki N."/>
            <person name="Clum A."/>
            <person name="Culley D."/>
            <person name="Crous P.W."/>
            <person name="Fauchery L."/>
            <person name="Girlanda M."/>
            <person name="Hayes R.D."/>
            <person name="Keri Z."/>
            <person name="LaButti K."/>
            <person name="Lipzen A."/>
            <person name="Lombard V."/>
            <person name="Magnuson J."/>
            <person name="Maillard F."/>
            <person name="Murat C."/>
            <person name="Nolan M."/>
            <person name="Ohm R.A."/>
            <person name="Pangilinan J."/>
            <person name="Pereira M.F."/>
            <person name="Perotto S."/>
            <person name="Peter M."/>
            <person name="Pfister S."/>
            <person name="Riley R."/>
            <person name="Sitrit Y."/>
            <person name="Stielow J.B."/>
            <person name="Szollosi G."/>
            <person name="Zifcakova L."/>
            <person name="Stursova M."/>
            <person name="Spatafora J.W."/>
            <person name="Tedersoo L."/>
            <person name="Vaario L.M."/>
            <person name="Yamada A."/>
            <person name="Yan M."/>
            <person name="Wang P."/>
            <person name="Xu J."/>
            <person name="Bruns T."/>
            <person name="Baldrian P."/>
            <person name="Vilgalys R."/>
            <person name="Dunand C."/>
            <person name="Henrissat B."/>
            <person name="Grigoriev I.V."/>
            <person name="Hibbett D."/>
            <person name="Nagy L.G."/>
            <person name="Martin F.M."/>
        </authorList>
    </citation>
    <scope>NUCLEOTIDE SEQUENCE</scope>
    <source>
        <strain evidence="1">BED1</strain>
    </source>
</reference>
<reference evidence="1" key="1">
    <citation type="submission" date="2019-10" db="EMBL/GenBank/DDBJ databases">
        <authorList>
            <consortium name="DOE Joint Genome Institute"/>
            <person name="Kuo A."/>
            <person name="Miyauchi S."/>
            <person name="Kiss E."/>
            <person name="Drula E."/>
            <person name="Kohler A."/>
            <person name="Sanchez-Garcia M."/>
            <person name="Andreopoulos B."/>
            <person name="Barry K.W."/>
            <person name="Bonito G."/>
            <person name="Buee M."/>
            <person name="Carver A."/>
            <person name="Chen C."/>
            <person name="Cichocki N."/>
            <person name="Clum A."/>
            <person name="Culley D."/>
            <person name="Crous P.W."/>
            <person name="Fauchery L."/>
            <person name="Girlanda M."/>
            <person name="Hayes R."/>
            <person name="Keri Z."/>
            <person name="LaButti K."/>
            <person name="Lipzen A."/>
            <person name="Lombard V."/>
            <person name="Magnuson J."/>
            <person name="Maillard F."/>
            <person name="Morin E."/>
            <person name="Murat C."/>
            <person name="Nolan M."/>
            <person name="Ohm R."/>
            <person name="Pangilinan J."/>
            <person name="Pereira M."/>
            <person name="Perotto S."/>
            <person name="Peter M."/>
            <person name="Riley R."/>
            <person name="Sitrit Y."/>
            <person name="Stielow B."/>
            <person name="Szollosi G."/>
            <person name="Zifcakova L."/>
            <person name="Stursova M."/>
            <person name="Spatafora J.W."/>
            <person name="Tedersoo L."/>
            <person name="Vaario L.-M."/>
            <person name="Yamada A."/>
            <person name="Yan M."/>
            <person name="Wang P."/>
            <person name="Xu J."/>
            <person name="Bruns T."/>
            <person name="Baldrian P."/>
            <person name="Vilgalys R."/>
            <person name="Henrissat B."/>
            <person name="Grigoriev I.V."/>
            <person name="Hibbett D."/>
            <person name="Nagy L.G."/>
            <person name="Martin F.M."/>
        </authorList>
    </citation>
    <scope>NUCLEOTIDE SEQUENCE</scope>
    <source>
        <strain evidence="1">BED1</strain>
    </source>
</reference>
<accession>A0AAD4BII8</accession>
<gene>
    <name evidence="1" type="ORF">L210DRAFT_2995437</name>
</gene>
<protein>
    <submittedName>
        <fullName evidence="1">Uncharacterized protein</fullName>
    </submittedName>
</protein>
<dbReference type="Proteomes" id="UP001194468">
    <property type="component" value="Unassembled WGS sequence"/>
</dbReference>
<evidence type="ECO:0000313" key="2">
    <source>
        <dbReference type="Proteomes" id="UP001194468"/>
    </source>
</evidence>
<keyword evidence="2" id="KW-1185">Reference proteome</keyword>
<sequence length="139" mass="16019">MTDDESMRKLHHVLLEVLCPIYSSIAYRDALHEFHVVEGTVGCPNRRHSYPISNGILNMPVRNMRSVDSGLDFVIFSTKARSAFLVNKIAGDTGVEKASQRPIDFIRLDRVTDQGLFWALSYLYIRPRTRRRNNTMNLH</sequence>
<comment type="caution">
    <text evidence="1">The sequence shown here is derived from an EMBL/GenBank/DDBJ whole genome shotgun (WGS) entry which is preliminary data.</text>
</comment>
<dbReference type="SUPFAM" id="SSF158997">
    <property type="entry name" value="Trm112p-like"/>
    <property type="match status" value="1"/>
</dbReference>
<dbReference type="EMBL" id="WHUW01000052">
    <property type="protein sequence ID" value="KAF8431173.1"/>
    <property type="molecule type" value="Genomic_DNA"/>
</dbReference>
<organism evidence="1 2">
    <name type="scientific">Boletus edulis BED1</name>
    <dbReference type="NCBI Taxonomy" id="1328754"/>
    <lineage>
        <taxon>Eukaryota</taxon>
        <taxon>Fungi</taxon>
        <taxon>Dikarya</taxon>
        <taxon>Basidiomycota</taxon>
        <taxon>Agaricomycotina</taxon>
        <taxon>Agaricomycetes</taxon>
        <taxon>Agaricomycetidae</taxon>
        <taxon>Boletales</taxon>
        <taxon>Boletineae</taxon>
        <taxon>Boletaceae</taxon>
        <taxon>Boletoideae</taxon>
        <taxon>Boletus</taxon>
    </lineage>
</organism>
<name>A0AAD4BII8_BOLED</name>
<proteinExistence type="predicted"/>
<dbReference type="AlphaFoldDB" id="A0AAD4BII8"/>
<dbReference type="Gene3D" id="2.20.25.10">
    <property type="match status" value="1"/>
</dbReference>
<evidence type="ECO:0000313" key="1">
    <source>
        <dbReference type="EMBL" id="KAF8431173.1"/>
    </source>
</evidence>